<evidence type="ECO:0000256" key="1">
    <source>
        <dbReference type="SAM" id="Coils"/>
    </source>
</evidence>
<keyword evidence="4" id="KW-1185">Reference proteome</keyword>
<feature type="coiled-coil region" evidence="1">
    <location>
        <begin position="400"/>
        <end position="445"/>
    </location>
</feature>
<dbReference type="AlphaFoldDB" id="A0AAF0ZXS4"/>
<evidence type="ECO:0000313" key="3">
    <source>
        <dbReference type="EMBL" id="WMV53628.1"/>
    </source>
</evidence>
<name>A0AAF0ZXS4_SOLVR</name>
<evidence type="ECO:0000313" key="4">
    <source>
        <dbReference type="Proteomes" id="UP001234989"/>
    </source>
</evidence>
<feature type="region of interest" description="Disordered" evidence="2">
    <location>
        <begin position="490"/>
        <end position="513"/>
    </location>
</feature>
<gene>
    <name evidence="3" type="ORF">MTR67_047013</name>
</gene>
<dbReference type="EMBL" id="CP133622">
    <property type="protein sequence ID" value="WMV53628.1"/>
    <property type="molecule type" value="Genomic_DNA"/>
</dbReference>
<proteinExistence type="predicted"/>
<accession>A0AAF0ZXS4</accession>
<dbReference type="PANTHER" id="PTHR37261">
    <property type="entry name" value="40S RIBOSOMAL PROTEIN S27"/>
    <property type="match status" value="1"/>
</dbReference>
<organism evidence="3 4">
    <name type="scientific">Solanum verrucosum</name>
    <dbReference type="NCBI Taxonomy" id="315347"/>
    <lineage>
        <taxon>Eukaryota</taxon>
        <taxon>Viridiplantae</taxon>
        <taxon>Streptophyta</taxon>
        <taxon>Embryophyta</taxon>
        <taxon>Tracheophyta</taxon>
        <taxon>Spermatophyta</taxon>
        <taxon>Magnoliopsida</taxon>
        <taxon>eudicotyledons</taxon>
        <taxon>Gunneridae</taxon>
        <taxon>Pentapetalae</taxon>
        <taxon>asterids</taxon>
        <taxon>lamiids</taxon>
        <taxon>Solanales</taxon>
        <taxon>Solanaceae</taxon>
        <taxon>Solanoideae</taxon>
        <taxon>Solaneae</taxon>
        <taxon>Solanum</taxon>
    </lineage>
</organism>
<dbReference type="Proteomes" id="UP001234989">
    <property type="component" value="Chromosome 11"/>
</dbReference>
<feature type="region of interest" description="Disordered" evidence="2">
    <location>
        <begin position="732"/>
        <end position="782"/>
    </location>
</feature>
<evidence type="ECO:0000256" key="2">
    <source>
        <dbReference type="SAM" id="MobiDB-lite"/>
    </source>
</evidence>
<protein>
    <submittedName>
        <fullName evidence="3">Uncharacterized protein</fullName>
    </submittedName>
</protein>
<keyword evidence="1" id="KW-0175">Coiled coil</keyword>
<reference evidence="3" key="1">
    <citation type="submission" date="2023-08" db="EMBL/GenBank/DDBJ databases">
        <title>A de novo genome assembly of Solanum verrucosum Schlechtendal, a Mexican diploid species geographically isolated from the other diploid A-genome species in potato relatives.</title>
        <authorList>
            <person name="Hosaka K."/>
        </authorList>
    </citation>
    <scope>NUCLEOTIDE SEQUENCE</scope>
    <source>
        <tissue evidence="3">Young leaves</tissue>
    </source>
</reference>
<feature type="compositionally biased region" description="Basic and acidic residues" evidence="2">
    <location>
        <begin position="337"/>
        <end position="348"/>
    </location>
</feature>
<sequence>MGITSTQEIEYDQTKAEYNSGGDSWSSSTNWTISRGSLEDSITFESSDSPIDTKSTQLSPLILHRPSPDSAPCEIKLCFMQKHEIRQVYVRSTARVYEIYYAPTLQSDNEYLCTVRCSIAERDGEFLQANEIKVVTPQYLEDYVGKPTEGRVTAEANCTREDDWVEVKVPDGNGVSCLQKHTTGNEQRSIEVALYDDFCVLALFSIKKAKKKGLKGVVRMLMAKMFTHSDLYEATAEISDADPCMSLTIRFLSLPNKDSLCIDEVYIFGDPIDSNEVETPAAPMENQASSFMAMLVPTLLQLSKSGVSQKQQEKDVSDSQRKENEVGIAVRTSDFADASKENEQEKRMSADHIVQLDVTDKPVAKPTHSHPLIHQELSRENHNTSTMSNDASQGRIVGAIEQLLDRVSRIENICLRFEEKMVCPMNSMEMRLQRLEQQVETLAKNSQVSGVASCNRITAPSFTGSESNSSSLYNDGSEYRSCGALELEKKDPPCNKLSEPSDDMPVSSNPSHVLPNLVISAPEFSCGEDEEENDIVESVKVSSQEKQKQVLSIDDALAAALSGFLSTSHVLPPDEGTLEVVASGSISEGVNEKNEFSESTQSASVIAHNCTLEGKDNDKPSKYTQILAIAAPDFTEEEYEFENANFIIASSAPAPELASEGNTNTEIASPSTGIQDFVDLNRSKSMDNASSPVGSETYAEQEKFLHENVQLKETSGVIGSKDHPYAQESICRSQDNPTACPSGQDDKVSETNARDSTNEPQMNSHNLGNAAESEERNPSKGSHLDVMQNVCEYLRPSALDFDIPILDVKFTANVDGDSKFSLEVLLGDTTDVNVDESTDNAVTSEGTTSTDMDDEESLKCFAGDSNTLVDFEFYAADTSTNSDGHSNPSISSNHEVVIGLI</sequence>
<feature type="region of interest" description="Disordered" evidence="2">
    <location>
        <begin position="306"/>
        <end position="348"/>
    </location>
</feature>
<feature type="compositionally biased region" description="Basic and acidic residues" evidence="2">
    <location>
        <begin position="744"/>
        <end position="757"/>
    </location>
</feature>
<feature type="compositionally biased region" description="Polar residues" evidence="2">
    <location>
        <begin position="732"/>
        <end position="741"/>
    </location>
</feature>
<dbReference type="PANTHER" id="PTHR37261:SF1">
    <property type="entry name" value="40S RIBOSOMAL PROTEIN S27"/>
    <property type="match status" value="1"/>
</dbReference>
<feature type="compositionally biased region" description="Basic and acidic residues" evidence="2">
    <location>
        <begin position="311"/>
        <end position="325"/>
    </location>
</feature>
<feature type="compositionally biased region" description="Polar residues" evidence="2">
    <location>
        <begin position="758"/>
        <end position="767"/>
    </location>
</feature>